<feature type="chain" id="PRO_5012398654" description="Phage tail protein" evidence="1">
    <location>
        <begin position="29"/>
        <end position="217"/>
    </location>
</feature>
<evidence type="ECO:0000313" key="2">
    <source>
        <dbReference type="EMBL" id="OYD50717.1"/>
    </source>
</evidence>
<reference evidence="2 3" key="1">
    <citation type="submission" date="2017-07" db="EMBL/GenBank/DDBJ databases">
        <title>Acidovorax KNDSW TSA 6 genome sequence and assembly.</title>
        <authorList>
            <person name="Mayilraj S."/>
        </authorList>
    </citation>
    <scope>NUCLEOTIDE SEQUENCE [LARGE SCALE GENOMIC DNA]</scope>
    <source>
        <strain evidence="2 3">KNDSW-TSA6</strain>
    </source>
</reference>
<dbReference type="Pfam" id="PF08813">
    <property type="entry name" value="Phage_tail_3"/>
    <property type="match status" value="1"/>
</dbReference>
<evidence type="ECO:0000313" key="3">
    <source>
        <dbReference type="Proteomes" id="UP000215441"/>
    </source>
</evidence>
<keyword evidence="1" id="KW-0732">Signal</keyword>
<sequence length="217" mass="22827">MAQVPTGTTIFVASVFASALSFSAASNATECVLTMASTTGLANGDFVEVSSGWGRLNLRAARIKSVVLNTSITLEGIDTTSTNFFPPGSGVGTVRKVSTWQEITLVTAVSSNGGDPITVDYKYLASDVRYKMNDGFNGTDYTLTLDADAISTAGYTALKNLTDVQTNTILRVVTRSGQIQLIPGTVALNESVQMNDGQINTVTAAITGNNRTTRYAS</sequence>
<dbReference type="Proteomes" id="UP000215441">
    <property type="component" value="Unassembled WGS sequence"/>
</dbReference>
<name>A0A235EQ87_9BURK</name>
<proteinExistence type="predicted"/>
<evidence type="ECO:0000256" key="1">
    <source>
        <dbReference type="SAM" id="SignalP"/>
    </source>
</evidence>
<gene>
    <name evidence="2" type="ORF">CBY09_08275</name>
</gene>
<dbReference type="AlphaFoldDB" id="A0A235EQ87"/>
<keyword evidence="3" id="KW-1185">Reference proteome</keyword>
<evidence type="ECO:0008006" key="4">
    <source>
        <dbReference type="Google" id="ProtNLM"/>
    </source>
</evidence>
<dbReference type="EMBL" id="NOIG01000005">
    <property type="protein sequence ID" value="OYD50717.1"/>
    <property type="molecule type" value="Genomic_DNA"/>
</dbReference>
<protein>
    <recommendedName>
        <fullName evidence="4">Phage tail protein</fullName>
    </recommendedName>
</protein>
<organism evidence="2 3">
    <name type="scientific">Acidovorax kalamii</name>
    <dbReference type="NCBI Taxonomy" id="2004485"/>
    <lineage>
        <taxon>Bacteria</taxon>
        <taxon>Pseudomonadati</taxon>
        <taxon>Pseudomonadota</taxon>
        <taxon>Betaproteobacteria</taxon>
        <taxon>Burkholderiales</taxon>
        <taxon>Comamonadaceae</taxon>
        <taxon>Acidovorax</taxon>
    </lineage>
</organism>
<dbReference type="OrthoDB" id="6538688at2"/>
<comment type="caution">
    <text evidence="2">The sequence shown here is derived from an EMBL/GenBank/DDBJ whole genome shotgun (WGS) entry which is preliminary data.</text>
</comment>
<accession>A0A235EQ87</accession>
<dbReference type="RefSeq" id="WP_094288360.1">
    <property type="nucleotide sequence ID" value="NZ_NOIG01000005.1"/>
</dbReference>
<dbReference type="InterPro" id="IPR014918">
    <property type="entry name" value="Phage_tail_3"/>
</dbReference>
<feature type="signal peptide" evidence="1">
    <location>
        <begin position="1"/>
        <end position="28"/>
    </location>
</feature>